<gene>
    <name evidence="1" type="ORF">OAUR00152_LOCUS4881</name>
    <name evidence="2" type="ORF">OAUR00152_LOCUS4882</name>
</gene>
<dbReference type="Gene3D" id="2.60.120.920">
    <property type="match status" value="1"/>
</dbReference>
<dbReference type="EMBL" id="HBKQ01007267">
    <property type="protein sequence ID" value="CAE2211985.1"/>
    <property type="molecule type" value="Transcribed_RNA"/>
</dbReference>
<dbReference type="PANTHER" id="PTHR20951">
    <property type="entry name" value="C13ORF1 PROTEIN-RELATED"/>
    <property type="match status" value="1"/>
</dbReference>
<organism evidence="2">
    <name type="scientific">Odontella aurita</name>
    <dbReference type="NCBI Taxonomy" id="265563"/>
    <lineage>
        <taxon>Eukaryota</taxon>
        <taxon>Sar</taxon>
        <taxon>Stramenopiles</taxon>
        <taxon>Ochrophyta</taxon>
        <taxon>Bacillariophyta</taxon>
        <taxon>Mediophyceae</taxon>
        <taxon>Biddulphiophycidae</taxon>
        <taxon>Eupodiscales</taxon>
        <taxon>Odontellaceae</taxon>
        <taxon>Odontella</taxon>
    </lineage>
</organism>
<reference evidence="2" key="1">
    <citation type="submission" date="2021-01" db="EMBL/GenBank/DDBJ databases">
        <authorList>
            <person name="Corre E."/>
            <person name="Pelletier E."/>
            <person name="Niang G."/>
            <person name="Scheremetjew M."/>
            <person name="Finn R."/>
            <person name="Kale V."/>
            <person name="Holt S."/>
            <person name="Cochrane G."/>
            <person name="Meng A."/>
            <person name="Brown T."/>
            <person name="Cohen L."/>
        </authorList>
    </citation>
    <scope>NUCLEOTIDE SEQUENCE</scope>
    <source>
        <strain evidence="2">Isolate 1302-5</strain>
    </source>
</reference>
<accession>A0A6U6CXF7</accession>
<dbReference type="EMBL" id="HBKQ01007266">
    <property type="protein sequence ID" value="CAE2211982.1"/>
    <property type="molecule type" value="Transcribed_RNA"/>
</dbReference>
<evidence type="ECO:0008006" key="3">
    <source>
        <dbReference type="Google" id="ProtNLM"/>
    </source>
</evidence>
<dbReference type="InterPro" id="IPR043136">
    <property type="entry name" value="B30.2/SPRY_sf"/>
</dbReference>
<dbReference type="InterPro" id="IPR035766">
    <property type="entry name" value="SPRYD7"/>
</dbReference>
<evidence type="ECO:0000313" key="2">
    <source>
        <dbReference type="EMBL" id="CAE2211985.1"/>
    </source>
</evidence>
<proteinExistence type="predicted"/>
<dbReference type="AlphaFoldDB" id="A0A6U6CXF7"/>
<name>A0A6U6CXF7_9STRA</name>
<protein>
    <recommendedName>
        <fullName evidence="3">SPRY domain-containing protein</fullName>
    </recommendedName>
</protein>
<sequence length="204" mass="21812">MGSCCSCCRGRSKASAETEMTSKVSRKDDGGRNLAMARKMSSPKVQIDGPKVSGVGLALAGVPVEQDAAYWEWHIDGSEDDSGALKFGVATKKDGKFYKALEIQADDGDSTPEEDGTALMKAIPVVGGDTVGVAVQQSDLPMVQFLLNGEPLHDLAINRFRGTVYPSIFLKDGICVTAVFDEDSWQEMSPHARFGPLIVARGII</sequence>
<dbReference type="PANTHER" id="PTHR20951:SF2">
    <property type="entry name" value="SPRY DOMAIN-CONTAINING PROTEIN 7"/>
    <property type="match status" value="1"/>
</dbReference>
<evidence type="ECO:0000313" key="1">
    <source>
        <dbReference type="EMBL" id="CAE2211982.1"/>
    </source>
</evidence>